<feature type="region of interest" description="Disordered" evidence="1">
    <location>
        <begin position="1"/>
        <end position="111"/>
    </location>
</feature>
<dbReference type="Proteomes" id="UP001159363">
    <property type="component" value="Chromosome 15"/>
</dbReference>
<sequence>MEGERWGGRGEMGEVVIEWGGGGGRSSGGRGIWRGREGDGESGRRGERDEGERDGERGGGTEGEGGREMGEGEREGEEGGGECARLQTSGQHTCTPEVTSSAGSSAQAVTPLREVPGAQGDVICGRIPRISRPASQHSTVAQPPPMHDRLGNYVSLVKELCCEPDTIRHRSFQPCRTARRVDARFLVERPQTVFLRFYACGSYQLSVGQHFLVAMNQSSVSDCLDDVSTVIIELLREQIKFPEIEREQVNIKQRFVAQICTFFILTPDKEVSHTMHLYGVTVLLGNTRLISGTLMAKHHGDPGYPLESWFLTPILNPPPGSPEALYSRKACFCTELHRKIQLCSKNEVPHRVLHYRPPKTVDIILACAVLQNIAIEVRKYVNIHSSPSTLHLFQSELQAGLPLPENDDDADENAEYVPEGGIGNTLNNGRRLINNRHVLQGDAATSCRPVTTLRNQISCSSAPVKELTPWEHEHLHPSTIWKVCKGVLCTDELTVICASVPTVDSTGVLILVCAGVLVVDHADVLEIRINTLDNDATRLYVHMHARAQLVGRTKPACPSERIAGGTRATGKCWAQKGIHPPAEKAEVEPGRPPAGRIFHYATGCKPSMGVLTI</sequence>
<organism evidence="2 3">
    <name type="scientific">Dryococelus australis</name>
    <dbReference type="NCBI Taxonomy" id="614101"/>
    <lineage>
        <taxon>Eukaryota</taxon>
        <taxon>Metazoa</taxon>
        <taxon>Ecdysozoa</taxon>
        <taxon>Arthropoda</taxon>
        <taxon>Hexapoda</taxon>
        <taxon>Insecta</taxon>
        <taxon>Pterygota</taxon>
        <taxon>Neoptera</taxon>
        <taxon>Polyneoptera</taxon>
        <taxon>Phasmatodea</taxon>
        <taxon>Verophasmatodea</taxon>
        <taxon>Anareolatae</taxon>
        <taxon>Phasmatidae</taxon>
        <taxon>Eurycanthinae</taxon>
        <taxon>Dryococelus</taxon>
    </lineage>
</organism>
<comment type="caution">
    <text evidence="2">The sequence shown here is derived from an EMBL/GenBank/DDBJ whole genome shotgun (WGS) entry which is preliminary data.</text>
</comment>
<evidence type="ECO:0000313" key="3">
    <source>
        <dbReference type="Proteomes" id="UP001159363"/>
    </source>
</evidence>
<reference evidence="2 3" key="1">
    <citation type="submission" date="2023-02" db="EMBL/GenBank/DDBJ databases">
        <title>LHISI_Scaffold_Assembly.</title>
        <authorList>
            <person name="Stuart O.P."/>
            <person name="Cleave R."/>
            <person name="Magrath M.J.L."/>
            <person name="Mikheyev A.S."/>
        </authorList>
    </citation>
    <scope>NUCLEOTIDE SEQUENCE [LARGE SCALE GENOMIC DNA]</scope>
    <source>
        <strain evidence="2">Daus_M_001</strain>
        <tissue evidence="2">Leg muscle</tissue>
    </source>
</reference>
<protein>
    <submittedName>
        <fullName evidence="2">Uncharacterized protein</fullName>
    </submittedName>
</protein>
<feature type="compositionally biased region" description="Basic and acidic residues" evidence="1">
    <location>
        <begin position="34"/>
        <end position="73"/>
    </location>
</feature>
<proteinExistence type="predicted"/>
<evidence type="ECO:0000313" key="2">
    <source>
        <dbReference type="EMBL" id="KAJ8866316.1"/>
    </source>
</evidence>
<name>A0ABQ9G1E5_9NEOP</name>
<gene>
    <name evidence="2" type="ORF">PR048_032159</name>
</gene>
<accession>A0ABQ9G1E5</accession>
<feature type="compositionally biased region" description="Gly residues" evidence="1">
    <location>
        <begin position="19"/>
        <end position="32"/>
    </location>
</feature>
<evidence type="ECO:0000256" key="1">
    <source>
        <dbReference type="SAM" id="MobiDB-lite"/>
    </source>
</evidence>
<keyword evidence="3" id="KW-1185">Reference proteome</keyword>
<feature type="compositionally biased region" description="Basic and acidic residues" evidence="1">
    <location>
        <begin position="1"/>
        <end position="12"/>
    </location>
</feature>
<dbReference type="EMBL" id="JARBHB010000016">
    <property type="protein sequence ID" value="KAJ8866316.1"/>
    <property type="molecule type" value="Genomic_DNA"/>
</dbReference>
<feature type="compositionally biased region" description="Polar residues" evidence="1">
    <location>
        <begin position="86"/>
        <end position="108"/>
    </location>
</feature>